<dbReference type="Gene3D" id="3.40.30.10">
    <property type="entry name" value="Glutaredoxin"/>
    <property type="match status" value="1"/>
</dbReference>
<reference evidence="2" key="1">
    <citation type="submission" date="2023-03" db="EMBL/GenBank/DDBJ databases">
        <title>Massive genome expansion in bonnet fungi (Mycena s.s.) driven by repeated elements and novel gene families across ecological guilds.</title>
        <authorList>
            <consortium name="Lawrence Berkeley National Laboratory"/>
            <person name="Harder C.B."/>
            <person name="Miyauchi S."/>
            <person name="Viragh M."/>
            <person name="Kuo A."/>
            <person name="Thoen E."/>
            <person name="Andreopoulos B."/>
            <person name="Lu D."/>
            <person name="Skrede I."/>
            <person name="Drula E."/>
            <person name="Henrissat B."/>
            <person name="Morin E."/>
            <person name="Kohler A."/>
            <person name="Barry K."/>
            <person name="LaButti K."/>
            <person name="Morin E."/>
            <person name="Salamov A."/>
            <person name="Lipzen A."/>
            <person name="Mereny Z."/>
            <person name="Hegedus B."/>
            <person name="Baldrian P."/>
            <person name="Stursova M."/>
            <person name="Weitz H."/>
            <person name="Taylor A."/>
            <person name="Grigoriev I.V."/>
            <person name="Nagy L.G."/>
            <person name="Martin F."/>
            <person name="Kauserud H."/>
        </authorList>
    </citation>
    <scope>NUCLEOTIDE SEQUENCE</scope>
    <source>
        <strain evidence="2">9144</strain>
    </source>
</reference>
<accession>A0AAD6YAQ8</accession>
<proteinExistence type="predicted"/>
<organism evidence="2 3">
    <name type="scientific">Mycena pura</name>
    <dbReference type="NCBI Taxonomy" id="153505"/>
    <lineage>
        <taxon>Eukaryota</taxon>
        <taxon>Fungi</taxon>
        <taxon>Dikarya</taxon>
        <taxon>Basidiomycota</taxon>
        <taxon>Agaricomycotina</taxon>
        <taxon>Agaricomycetes</taxon>
        <taxon>Agaricomycetidae</taxon>
        <taxon>Agaricales</taxon>
        <taxon>Marasmiineae</taxon>
        <taxon>Mycenaceae</taxon>
        <taxon>Mycena</taxon>
    </lineage>
</organism>
<dbReference type="InterPro" id="IPR036249">
    <property type="entry name" value="Thioredoxin-like_sf"/>
</dbReference>
<dbReference type="Pfam" id="PF13911">
    <property type="entry name" value="AhpC-TSA_2"/>
    <property type="match status" value="1"/>
</dbReference>
<sequence>MTLRQELNSFWLPKDNKPDQVPETGSKAPSSALLPMPSPDGNPTIVTFLRHCGCPFAEKTLKSLRAAAAGNTGIRFVAVSHSDRSATDRWLAAVRGDGIEVICDPDRNVFAQWGLGVSSLAHFLRPAGIWAGYRLGRDEGIWNRPVESGTRWQTSGSFAVDAAGTVRWGGAMRRADEIPDFEAAVEIVKSV</sequence>
<dbReference type="InterPro" id="IPR032801">
    <property type="entry name" value="PXL2A/B/C"/>
</dbReference>
<dbReference type="SUPFAM" id="SSF52833">
    <property type="entry name" value="Thioredoxin-like"/>
    <property type="match status" value="1"/>
</dbReference>
<evidence type="ECO:0000256" key="1">
    <source>
        <dbReference type="SAM" id="MobiDB-lite"/>
    </source>
</evidence>
<comment type="caution">
    <text evidence="2">The sequence shown here is derived from an EMBL/GenBank/DDBJ whole genome shotgun (WGS) entry which is preliminary data.</text>
</comment>
<gene>
    <name evidence="2" type="ORF">GGX14DRAFT_626054</name>
</gene>
<dbReference type="Proteomes" id="UP001219525">
    <property type="component" value="Unassembled WGS sequence"/>
</dbReference>
<evidence type="ECO:0000313" key="2">
    <source>
        <dbReference type="EMBL" id="KAJ7210548.1"/>
    </source>
</evidence>
<name>A0AAD6YAQ8_9AGAR</name>
<dbReference type="EMBL" id="JARJCW010000028">
    <property type="protein sequence ID" value="KAJ7210548.1"/>
    <property type="molecule type" value="Genomic_DNA"/>
</dbReference>
<evidence type="ECO:0008006" key="4">
    <source>
        <dbReference type="Google" id="ProtNLM"/>
    </source>
</evidence>
<evidence type="ECO:0000313" key="3">
    <source>
        <dbReference type="Proteomes" id="UP001219525"/>
    </source>
</evidence>
<keyword evidence="3" id="KW-1185">Reference proteome</keyword>
<dbReference type="AlphaFoldDB" id="A0AAD6YAQ8"/>
<feature type="compositionally biased region" description="Low complexity" evidence="1">
    <location>
        <begin position="26"/>
        <end position="35"/>
    </location>
</feature>
<dbReference type="PANTHER" id="PTHR42336">
    <property type="entry name" value="THIOREDOXIN DOMAIN-CONTAINING PROTEIN-RELATED"/>
    <property type="match status" value="1"/>
</dbReference>
<feature type="region of interest" description="Disordered" evidence="1">
    <location>
        <begin position="12"/>
        <end position="38"/>
    </location>
</feature>
<dbReference type="PANTHER" id="PTHR42336:SF1">
    <property type="entry name" value="ALKYL HYDROPEROXIDE REDUCTASE SUBUNIT C_ THIOL SPECIFIC ANTIOXIDANT DOMAIN-CONTAINING PROTEIN"/>
    <property type="match status" value="1"/>
</dbReference>
<protein>
    <recommendedName>
        <fullName evidence="4">Alkyl hydroperoxide reductase subunit C/ Thiol specific antioxidant domain-containing protein</fullName>
    </recommendedName>
</protein>